<dbReference type="SUPFAM" id="SSF48317">
    <property type="entry name" value="Acid phosphatase/Vanadium-dependent haloperoxidase"/>
    <property type="match status" value="1"/>
</dbReference>
<name>A0A419EPA8_9BACT</name>
<accession>A0A419EPA8</accession>
<dbReference type="PANTHER" id="PTHR34599">
    <property type="entry name" value="PEROXIDASE-RELATED"/>
    <property type="match status" value="1"/>
</dbReference>
<dbReference type="Gene3D" id="1.10.606.20">
    <property type="match status" value="1"/>
</dbReference>
<evidence type="ECO:0000259" key="2">
    <source>
        <dbReference type="Pfam" id="PF01569"/>
    </source>
</evidence>
<organism evidence="3 4">
    <name type="scientific">Candidatus Abyssobacteria bacterium SURF_17</name>
    <dbReference type="NCBI Taxonomy" id="2093361"/>
    <lineage>
        <taxon>Bacteria</taxon>
        <taxon>Pseudomonadati</taxon>
        <taxon>Candidatus Hydrogenedentota</taxon>
        <taxon>Candidatus Abyssobacteria</taxon>
    </lineage>
</organism>
<reference evidence="3 4" key="1">
    <citation type="journal article" date="2017" name="ISME J.">
        <title>Energy and carbon metabolisms in a deep terrestrial subsurface fluid microbial community.</title>
        <authorList>
            <person name="Momper L."/>
            <person name="Jungbluth S.P."/>
            <person name="Lee M.D."/>
            <person name="Amend J.P."/>
        </authorList>
    </citation>
    <scope>NUCLEOTIDE SEQUENCE [LARGE SCALE GENOMIC DNA]</scope>
    <source>
        <strain evidence="3">SURF_17</strain>
    </source>
</reference>
<comment type="caution">
    <text evidence="3">The sequence shown here is derived from an EMBL/GenBank/DDBJ whole genome shotgun (WGS) entry which is preliminary data.</text>
</comment>
<dbReference type="InterPro" id="IPR052559">
    <property type="entry name" value="V-haloperoxidase"/>
</dbReference>
<feature type="signal peptide" evidence="1">
    <location>
        <begin position="1"/>
        <end position="22"/>
    </location>
</feature>
<gene>
    <name evidence="3" type="ORF">C4532_18985</name>
</gene>
<dbReference type="AlphaFoldDB" id="A0A419EPA8"/>
<dbReference type="EMBL" id="QZKI01000136">
    <property type="protein sequence ID" value="RJP64727.1"/>
    <property type="molecule type" value="Genomic_DNA"/>
</dbReference>
<evidence type="ECO:0000256" key="1">
    <source>
        <dbReference type="SAM" id="SignalP"/>
    </source>
</evidence>
<dbReference type="InterPro" id="IPR000326">
    <property type="entry name" value="PAP2/HPO"/>
</dbReference>
<dbReference type="Pfam" id="PF01569">
    <property type="entry name" value="PAP2"/>
    <property type="match status" value="1"/>
</dbReference>
<dbReference type="PANTHER" id="PTHR34599:SF1">
    <property type="entry name" value="PHOSPHATIDIC ACID PHOSPHATASE TYPE 2_HALOPEROXIDASE DOMAIN-CONTAINING PROTEIN"/>
    <property type="match status" value="1"/>
</dbReference>
<protein>
    <submittedName>
        <fullName evidence="3">Phosphatase PAP2 family protein</fullName>
    </submittedName>
</protein>
<dbReference type="InterPro" id="IPR036938">
    <property type="entry name" value="PAP2/HPO_sf"/>
</dbReference>
<proteinExistence type="predicted"/>
<feature type="chain" id="PRO_5019383956" evidence="1">
    <location>
        <begin position="23"/>
        <end position="419"/>
    </location>
</feature>
<keyword evidence="1" id="KW-0732">Signal</keyword>
<evidence type="ECO:0000313" key="3">
    <source>
        <dbReference type="EMBL" id="RJP64727.1"/>
    </source>
</evidence>
<evidence type="ECO:0000313" key="4">
    <source>
        <dbReference type="Proteomes" id="UP000285961"/>
    </source>
</evidence>
<dbReference type="Proteomes" id="UP000285961">
    <property type="component" value="Unassembled WGS sequence"/>
</dbReference>
<sequence length="419" mass="45534">MRKVHLLTIVFILLFTISGTVAADVVLDWNNTALGAIKTSLFTSVKVSRTLAMVHVAMYDAVNSIEQTHEPFYVWLSAPDGDISTDAAAAMAAYGVLAGLFPEQIATLDAALADSLAAIPDGDAKAMGMQLGELVASGVLLIREKDGSDAMVPYTPGTEPGDWRPTPPNYLPAMMPHWADVTPFAMEDGAQFRKTSPPRLSSRSYANAVNQVKAIGAKNSSVRTMEQTMIANFWADMPGTETTVGRWNLVAQDVAVAHGNTLSENARLFALLNVALADAGISAWDFKFHFNLWRPVTAIREADTDGNKFTDPDPAWEPLLMTPAFPEYVSAHSTFSAAAAQMLASYFGRNNVTFTIDPFMMMGMSMEPRTYTSFSDAALEAGASRIYGGIHYLFSNVDGLNAGRSISNYVWQNFMRPVR</sequence>
<feature type="domain" description="Phosphatidic acid phosphatase type 2/haloperoxidase" evidence="2">
    <location>
        <begin position="272"/>
        <end position="414"/>
    </location>
</feature>
<dbReference type="CDD" id="cd03398">
    <property type="entry name" value="PAP2_haloperoxidase"/>
    <property type="match status" value="1"/>
</dbReference>